<gene>
    <name evidence="1" type="ORF">UFOVP380_4</name>
</gene>
<organism evidence="1">
    <name type="scientific">uncultured Caudovirales phage</name>
    <dbReference type="NCBI Taxonomy" id="2100421"/>
    <lineage>
        <taxon>Viruses</taxon>
        <taxon>Duplodnaviria</taxon>
        <taxon>Heunggongvirae</taxon>
        <taxon>Uroviricota</taxon>
        <taxon>Caudoviricetes</taxon>
        <taxon>Peduoviridae</taxon>
        <taxon>Maltschvirus</taxon>
        <taxon>Maltschvirus maltsch</taxon>
    </lineage>
</organism>
<sequence length="121" mass="13655">MGRQKKPIENYYQTFTEAGLYDEMARLFAVGLTRDEVMKALGFQCRDTMRYHARKIGLAISEHAHPTVGRMSVAKVVKLLKECPNRQAVAELLGVSLPAIDRALERYDEWLKTRGAMGVIG</sequence>
<reference evidence="1" key="1">
    <citation type="submission" date="2020-05" db="EMBL/GenBank/DDBJ databases">
        <authorList>
            <person name="Chiriac C."/>
            <person name="Salcher M."/>
            <person name="Ghai R."/>
            <person name="Kavagutti S V."/>
        </authorList>
    </citation>
    <scope>NUCLEOTIDE SEQUENCE</scope>
</reference>
<accession>A0A6J7WYR7</accession>
<name>A0A6J7WYR7_9CAUD</name>
<evidence type="ECO:0000313" key="1">
    <source>
        <dbReference type="EMBL" id="CAB5223156.1"/>
    </source>
</evidence>
<protein>
    <submittedName>
        <fullName evidence="1">Uncharacterized protein</fullName>
    </submittedName>
</protein>
<proteinExistence type="predicted"/>
<dbReference type="EMBL" id="LR798317">
    <property type="protein sequence ID" value="CAB5223156.1"/>
    <property type="molecule type" value="Genomic_DNA"/>
</dbReference>